<dbReference type="Gene3D" id="1.50.10.130">
    <property type="entry name" value="Terpene synthase, N-terminal domain"/>
    <property type="match status" value="1"/>
</dbReference>
<sequence>MTNVSSSLPIVAQDAKAPSYFIRNTANFSPSVWGDYFLYYVPSSVEDDSHIKQAQLTKEEVRKMLIAPIDNNFYFKLEFIDSVQRLGVSYHFEHEIDGALHQIYNISTKDNNIITHDDDLCHVALLFRLLRQQGYHISSNVFYKFKDQTRNFSEKAANDIQGMLSLYEAAELRMHGEDILEEAHNFALVQLTKSLTTQLSPSMIAQVKHSLRRSLRKGLPRLEATYYMSFYEEDSSHDEKLLTFAKLDFNMLQELHQKEVNNVTRWWIKNLNVSTKLPFVRDRIAECYFWILGIYFEPQYSLARRITTKVIALCSVIDDMYDAYGTIDELELFTNAIERWDICCLDDLPEYMKVCYIEILNVYEEIEEEMRKQGKVYCIKYAKKEMKRLIKAQMAEARWLHCNHTPSIEEYMQVRNVSSGYSMVITICFVGMKDTTEEVLIWATSDPIIIGAASIICRLMDDIVGNEFEQERRHVASSIESYMKQHNTSRQDAINKLLEMVKSAWKDINEACLNPTEVPMNFLLRVVNLVRMIDVLYKDEDNYTNAGGLMKDYIKTLLVNKMSARIS</sequence>
<evidence type="ECO:0000313" key="9">
    <source>
        <dbReference type="Proteomes" id="UP000289340"/>
    </source>
</evidence>
<evidence type="ECO:0000259" key="5">
    <source>
        <dbReference type="Pfam" id="PF01397"/>
    </source>
</evidence>
<dbReference type="Pfam" id="PF01397">
    <property type="entry name" value="Terpene_synth"/>
    <property type="match status" value="1"/>
</dbReference>
<keyword evidence="2" id="KW-0479">Metal-binding</keyword>
<evidence type="ECO:0000259" key="6">
    <source>
        <dbReference type="Pfam" id="PF03936"/>
    </source>
</evidence>
<dbReference type="GO" id="GO:0000287">
    <property type="term" value="F:magnesium ion binding"/>
    <property type="evidence" value="ECO:0007669"/>
    <property type="project" value="InterPro"/>
</dbReference>
<comment type="cofactor">
    <cofactor evidence="1">
        <name>Mg(2+)</name>
        <dbReference type="ChEBI" id="CHEBI:18420"/>
    </cofactor>
</comment>
<accession>A0A0B2PPQ3</accession>
<dbReference type="InterPro" id="IPR034741">
    <property type="entry name" value="Terpene_cyclase-like_1_C"/>
</dbReference>
<dbReference type="SUPFAM" id="SSF48239">
    <property type="entry name" value="Terpenoid cyclases/Protein prenyltransferases"/>
    <property type="match status" value="1"/>
</dbReference>
<dbReference type="Proteomes" id="UP000289340">
    <property type="component" value="Chromosome 12"/>
</dbReference>
<proteinExistence type="predicted"/>
<reference evidence="8 9" key="2">
    <citation type="submission" date="2018-09" db="EMBL/GenBank/DDBJ databases">
        <title>A high-quality reference genome of wild soybean provides a powerful tool to mine soybean genomes.</title>
        <authorList>
            <person name="Xie M."/>
            <person name="Chung C.Y.L."/>
            <person name="Li M.-W."/>
            <person name="Wong F.-L."/>
            <person name="Chan T.-F."/>
            <person name="Lam H.-M."/>
        </authorList>
    </citation>
    <scope>NUCLEOTIDE SEQUENCE [LARGE SCALE GENOMIC DNA]</scope>
    <source>
        <strain evidence="9">cv. W05</strain>
        <tissue evidence="8">Hypocotyl of etiolated seedlings</tissue>
    </source>
</reference>
<dbReference type="GO" id="GO:0009611">
    <property type="term" value="P:response to wounding"/>
    <property type="evidence" value="ECO:0007669"/>
    <property type="project" value="UniProtKB-ARBA"/>
</dbReference>
<dbReference type="Proteomes" id="UP000053555">
    <property type="component" value="Unassembled WGS sequence"/>
</dbReference>
<name>A0A0B2PPQ3_GLYSO</name>
<dbReference type="GO" id="GO:0016102">
    <property type="term" value="P:diterpenoid biosynthetic process"/>
    <property type="evidence" value="ECO:0007669"/>
    <property type="project" value="InterPro"/>
</dbReference>
<dbReference type="SFLD" id="SFLDG01019">
    <property type="entry name" value="Terpene_Cyclase_Like_1_C_Termi"/>
    <property type="match status" value="1"/>
</dbReference>
<dbReference type="GO" id="GO:0080027">
    <property type="term" value="P:response to herbivore"/>
    <property type="evidence" value="ECO:0007669"/>
    <property type="project" value="UniProtKB-ARBA"/>
</dbReference>
<dbReference type="CDD" id="cd00684">
    <property type="entry name" value="Terpene_cyclase_plant_C1"/>
    <property type="match status" value="1"/>
</dbReference>
<dbReference type="InterPro" id="IPR044814">
    <property type="entry name" value="Terpene_cyclase_plant_C1"/>
</dbReference>
<reference evidence="7" key="1">
    <citation type="submission" date="2014-07" db="EMBL/GenBank/DDBJ databases">
        <title>Identification of a novel salt tolerance gene in wild soybean by whole-genome sequencing.</title>
        <authorList>
            <person name="Lam H.-M."/>
            <person name="Qi X."/>
            <person name="Li M.-W."/>
            <person name="Liu X."/>
            <person name="Xie M."/>
            <person name="Ni M."/>
            <person name="Xu X."/>
        </authorList>
    </citation>
    <scope>NUCLEOTIDE SEQUENCE [LARGE SCALE GENOMIC DNA]</scope>
    <source>
        <tissue evidence="7">Root</tissue>
    </source>
</reference>
<feature type="domain" description="Terpene synthase N-terminal" evidence="5">
    <location>
        <begin position="32"/>
        <end position="211"/>
    </location>
</feature>
<dbReference type="Pfam" id="PF03936">
    <property type="entry name" value="Terpene_synth_C"/>
    <property type="match status" value="1"/>
</dbReference>
<dbReference type="FunFam" id="1.10.600.10:FF:000007">
    <property type="entry name" value="Isoprene synthase, chloroplastic"/>
    <property type="match status" value="1"/>
</dbReference>
<protein>
    <submittedName>
        <fullName evidence="7">(-)-germacrene D synthase</fullName>
        <ecNumber evidence="7">4.2.3.8</ecNumber>
    </submittedName>
</protein>
<keyword evidence="3" id="KW-0460">Magnesium</keyword>
<feature type="domain" description="Terpene synthase metal-binding" evidence="6">
    <location>
        <begin position="269"/>
        <end position="507"/>
    </location>
</feature>
<evidence type="ECO:0000256" key="3">
    <source>
        <dbReference type="ARBA" id="ARBA00022842"/>
    </source>
</evidence>
<evidence type="ECO:0000256" key="1">
    <source>
        <dbReference type="ARBA" id="ARBA00001946"/>
    </source>
</evidence>
<dbReference type="AlphaFoldDB" id="A0A0B2PPQ3"/>
<organism evidence="7">
    <name type="scientific">Glycine soja</name>
    <name type="common">Wild soybean</name>
    <dbReference type="NCBI Taxonomy" id="3848"/>
    <lineage>
        <taxon>Eukaryota</taxon>
        <taxon>Viridiplantae</taxon>
        <taxon>Streptophyta</taxon>
        <taxon>Embryophyta</taxon>
        <taxon>Tracheophyta</taxon>
        <taxon>Spermatophyta</taxon>
        <taxon>Magnoliopsida</taxon>
        <taxon>eudicotyledons</taxon>
        <taxon>Gunneridae</taxon>
        <taxon>Pentapetalae</taxon>
        <taxon>rosids</taxon>
        <taxon>fabids</taxon>
        <taxon>Fabales</taxon>
        <taxon>Fabaceae</taxon>
        <taxon>Papilionoideae</taxon>
        <taxon>50 kb inversion clade</taxon>
        <taxon>NPAAA clade</taxon>
        <taxon>indigoferoid/millettioid clade</taxon>
        <taxon>Phaseoleae</taxon>
        <taxon>Glycine</taxon>
        <taxon>Glycine subgen. Soja</taxon>
    </lineage>
</organism>
<dbReference type="GO" id="GO:0050449">
    <property type="term" value="F:casbene synthase activity"/>
    <property type="evidence" value="ECO:0007669"/>
    <property type="project" value="UniProtKB-EC"/>
</dbReference>
<dbReference type="InterPro" id="IPR036965">
    <property type="entry name" value="Terpene_synth_N_sf"/>
</dbReference>
<dbReference type="PANTHER" id="PTHR31225:SF221">
    <property type="entry name" value="(-)-GERMACRENE D SYNTHASE"/>
    <property type="match status" value="1"/>
</dbReference>
<keyword evidence="9" id="KW-1185">Reference proteome</keyword>
<keyword evidence="4 7" id="KW-0456">Lyase</keyword>
<dbReference type="EC" id="4.2.3.8" evidence="7"/>
<dbReference type="SUPFAM" id="SSF48576">
    <property type="entry name" value="Terpenoid synthases"/>
    <property type="match status" value="1"/>
</dbReference>
<evidence type="ECO:0000256" key="2">
    <source>
        <dbReference type="ARBA" id="ARBA00022723"/>
    </source>
</evidence>
<dbReference type="InterPro" id="IPR008949">
    <property type="entry name" value="Isoprenoid_synthase_dom_sf"/>
</dbReference>
<dbReference type="SFLD" id="SFLDS00005">
    <property type="entry name" value="Isoprenoid_Synthase_Type_I"/>
    <property type="match status" value="1"/>
</dbReference>
<dbReference type="EMBL" id="QZWG01000012">
    <property type="protein sequence ID" value="RZB75747.1"/>
    <property type="molecule type" value="Genomic_DNA"/>
</dbReference>
<dbReference type="InterPro" id="IPR050148">
    <property type="entry name" value="Terpene_synthase-like"/>
</dbReference>
<gene>
    <name evidence="8" type="ORF">D0Y65_034301</name>
    <name evidence="7" type="ORF">glysoja_041374</name>
</gene>
<dbReference type="Gramene" id="XM_028336710.1">
    <property type="protein sequence ID" value="XP_028192511.1"/>
    <property type="gene ID" value="LOC114378163"/>
</dbReference>
<dbReference type="InterPro" id="IPR008930">
    <property type="entry name" value="Terpenoid_cyclase/PrenylTrfase"/>
</dbReference>
<dbReference type="PANTHER" id="PTHR31225">
    <property type="entry name" value="OS04G0344100 PROTEIN-RELATED"/>
    <property type="match status" value="1"/>
</dbReference>
<dbReference type="Gene3D" id="1.10.600.10">
    <property type="entry name" value="Farnesyl Diphosphate Synthase"/>
    <property type="match status" value="1"/>
</dbReference>
<evidence type="ECO:0000313" key="7">
    <source>
        <dbReference type="EMBL" id="KHN11075.1"/>
    </source>
</evidence>
<evidence type="ECO:0000256" key="4">
    <source>
        <dbReference type="ARBA" id="ARBA00023239"/>
    </source>
</evidence>
<dbReference type="InterPro" id="IPR001906">
    <property type="entry name" value="Terpene_synth_N"/>
</dbReference>
<dbReference type="InterPro" id="IPR005630">
    <property type="entry name" value="Terpene_synthase_metal-bd"/>
</dbReference>
<evidence type="ECO:0000313" key="8">
    <source>
        <dbReference type="EMBL" id="RZB75747.1"/>
    </source>
</evidence>
<dbReference type="FunFam" id="1.50.10.130:FF:000001">
    <property type="entry name" value="Isoprene synthase, chloroplastic"/>
    <property type="match status" value="1"/>
</dbReference>
<dbReference type="EMBL" id="KN664011">
    <property type="protein sequence ID" value="KHN11075.1"/>
    <property type="molecule type" value="Genomic_DNA"/>
</dbReference>